<accession>A0A087LXH0</accession>
<dbReference type="EMBL" id="JQGC01000027">
    <property type="protein sequence ID" value="KFL29323.1"/>
    <property type="molecule type" value="Genomic_DNA"/>
</dbReference>
<evidence type="ECO:0000256" key="1">
    <source>
        <dbReference type="SAM" id="SignalP"/>
    </source>
</evidence>
<evidence type="ECO:0000313" key="3">
    <source>
        <dbReference type="Proteomes" id="UP000028981"/>
    </source>
</evidence>
<keyword evidence="3" id="KW-1185">Reference proteome</keyword>
<comment type="caution">
    <text evidence="2">The sequence shown here is derived from an EMBL/GenBank/DDBJ whole genome shotgun (WGS) entry which is preliminary data.</text>
</comment>
<evidence type="ECO:0008006" key="4">
    <source>
        <dbReference type="Google" id="ProtNLM"/>
    </source>
</evidence>
<feature type="chain" id="PRO_5001825681" description="Porin" evidence="1">
    <location>
        <begin position="23"/>
        <end position="323"/>
    </location>
</feature>
<dbReference type="AlphaFoldDB" id="A0A087LXH0"/>
<reference evidence="2 3" key="1">
    <citation type="submission" date="2014-08" db="EMBL/GenBank/DDBJ databases">
        <authorList>
            <person name="Hassan Y.I."/>
            <person name="Lepp D."/>
            <person name="Zhou T."/>
        </authorList>
    </citation>
    <scope>NUCLEOTIDE SEQUENCE [LARGE SCALE GENOMIC DNA]</scope>
    <source>
        <strain evidence="2 3">IFO13584</strain>
    </source>
</reference>
<dbReference type="RefSeq" id="WP_035086569.1">
    <property type="nucleotide sequence ID" value="NZ_JQGC01000027.1"/>
</dbReference>
<proteinExistence type="predicted"/>
<dbReference type="Proteomes" id="UP000028981">
    <property type="component" value="Unassembled WGS sequence"/>
</dbReference>
<name>A0A087LXH0_9HYPH</name>
<gene>
    <name evidence="2" type="ORF">JP75_21320</name>
</gene>
<feature type="signal peptide" evidence="1">
    <location>
        <begin position="1"/>
        <end position="22"/>
    </location>
</feature>
<sequence length="323" mass="34479">MKQVALSTLVLLSSAAIQQVLAADYGAFPGLRPSYPDQWQPEADDPLSFDIGVRYWYSIGKQEHSVGNFTETMDTRSHTGEAYVRVNDDSTNSFVEAFGGYGVAHDGTYTTNGGPSVSLPAARLGYAGLDFGWLPLGSDHFNFGMITGYQYMNDSPDTGRANFLTGTSVVNVSPGVYELSGGGDSKINNFEIHSAKLGLAGKMDFGNFDIFGEAAAIPYSWVTGTYGALEAQPIGATLAQGSAVAINGHAYGASGKLMLGFRPTENLSIRVGGRASYLTGQYDATWEEVAVVGSGAQRQRYISNNNPFSMLRYGALLEVAGRF</sequence>
<evidence type="ECO:0000313" key="2">
    <source>
        <dbReference type="EMBL" id="KFL29323.1"/>
    </source>
</evidence>
<organism evidence="2 3">
    <name type="scientific">Devosia riboflavina</name>
    <dbReference type="NCBI Taxonomy" id="46914"/>
    <lineage>
        <taxon>Bacteria</taxon>
        <taxon>Pseudomonadati</taxon>
        <taxon>Pseudomonadota</taxon>
        <taxon>Alphaproteobacteria</taxon>
        <taxon>Hyphomicrobiales</taxon>
        <taxon>Devosiaceae</taxon>
        <taxon>Devosia</taxon>
    </lineage>
</organism>
<dbReference type="OrthoDB" id="7591823at2"/>
<dbReference type="STRING" id="46914.JP75_21320"/>
<keyword evidence="1" id="KW-0732">Signal</keyword>
<protein>
    <recommendedName>
        <fullName evidence="4">Porin</fullName>
    </recommendedName>
</protein>